<keyword evidence="5" id="KW-1185">Reference proteome</keyword>
<gene>
    <name evidence="4" type="ORF">I5731_15275</name>
</gene>
<protein>
    <recommendedName>
        <fullName evidence="3">Cytokinin riboside 5'-monophosphate phosphoribohydrolase</fullName>
        <ecNumber evidence="3">3.2.2.n1</ecNumber>
    </recommendedName>
</protein>
<keyword evidence="3" id="KW-0203">Cytokinin biosynthesis</keyword>
<keyword evidence="3" id="KW-0378">Hydrolase</keyword>
<dbReference type="PANTHER" id="PTHR31223:SF70">
    <property type="entry name" value="LOG FAMILY PROTEIN YJL055W"/>
    <property type="match status" value="1"/>
</dbReference>
<organism evidence="4 5">
    <name type="scientific">Methylobrevis albus</name>
    <dbReference type="NCBI Taxonomy" id="2793297"/>
    <lineage>
        <taxon>Bacteria</taxon>
        <taxon>Pseudomonadati</taxon>
        <taxon>Pseudomonadota</taxon>
        <taxon>Alphaproteobacteria</taxon>
        <taxon>Hyphomicrobiales</taxon>
        <taxon>Pleomorphomonadaceae</taxon>
        <taxon>Methylobrevis</taxon>
    </lineage>
</organism>
<dbReference type="InterPro" id="IPR031100">
    <property type="entry name" value="LOG_fam"/>
</dbReference>
<comment type="caution">
    <text evidence="4">The sequence shown here is derived from an EMBL/GenBank/DDBJ whole genome shotgun (WGS) entry which is preliminary data.</text>
</comment>
<dbReference type="GO" id="GO:0008714">
    <property type="term" value="F:AMP nucleosidase activity"/>
    <property type="evidence" value="ECO:0007669"/>
    <property type="project" value="UniProtKB-EC"/>
</dbReference>
<dbReference type="RefSeq" id="WP_197312273.1">
    <property type="nucleotide sequence ID" value="NZ_JADZLT010000053.1"/>
</dbReference>
<dbReference type="Pfam" id="PF03641">
    <property type="entry name" value="Lysine_decarbox"/>
    <property type="match status" value="1"/>
</dbReference>
<dbReference type="GO" id="GO:0005829">
    <property type="term" value="C:cytosol"/>
    <property type="evidence" value="ECO:0007669"/>
    <property type="project" value="TreeGrafter"/>
</dbReference>
<reference evidence="4" key="1">
    <citation type="submission" date="2020-12" db="EMBL/GenBank/DDBJ databases">
        <title>Methylobrevis albus sp. nov., isolated from fresh water lack sediment.</title>
        <authorList>
            <person name="Zou Q."/>
        </authorList>
    </citation>
    <scope>NUCLEOTIDE SEQUENCE</scope>
    <source>
        <strain evidence="4">L22</strain>
    </source>
</reference>
<dbReference type="AlphaFoldDB" id="A0A931N0W0"/>
<dbReference type="NCBIfam" id="TIGR00730">
    <property type="entry name" value="Rossman fold protein, TIGR00730 family"/>
    <property type="match status" value="1"/>
</dbReference>
<sequence>MATVQSICVFCGSSDGRNPAYTAAAETLGIAMARAGIRLVYGGGSIGLMGTVARAVLEAGGEVTGIIPEFLVRREMMLEGDVDLVIVEDMHTRKRLMFEQSDAFVALPGGVGTLEEVVEQMTWAQLGRHAKPIVLADVNGFWSRLTDLLAHMSHEQFIRPGYELRYLVAPEADSIVPMILEAVAGRSETELEGDKASLERM</sequence>
<dbReference type="Gene3D" id="3.40.50.450">
    <property type="match status" value="1"/>
</dbReference>
<dbReference type="EMBL" id="JADZLT010000053">
    <property type="protein sequence ID" value="MBH0239186.1"/>
    <property type="molecule type" value="Genomic_DNA"/>
</dbReference>
<accession>A0A931N0W0</accession>
<dbReference type="PANTHER" id="PTHR31223">
    <property type="entry name" value="LOG FAMILY PROTEIN YJL055W"/>
    <property type="match status" value="1"/>
</dbReference>
<dbReference type="GO" id="GO:0009691">
    <property type="term" value="P:cytokinin biosynthetic process"/>
    <property type="evidence" value="ECO:0007669"/>
    <property type="project" value="UniProtKB-UniRule"/>
</dbReference>
<dbReference type="EC" id="3.2.2.n1" evidence="3"/>
<name>A0A931N0W0_9HYPH</name>
<evidence type="ECO:0000256" key="1">
    <source>
        <dbReference type="ARBA" id="ARBA00000274"/>
    </source>
</evidence>
<dbReference type="SUPFAM" id="SSF102405">
    <property type="entry name" value="MCP/YpsA-like"/>
    <property type="match status" value="1"/>
</dbReference>
<comment type="catalytic activity">
    <reaction evidence="1">
        <text>AMP + H2O = D-ribose 5-phosphate + adenine</text>
        <dbReference type="Rhea" id="RHEA:20129"/>
        <dbReference type="ChEBI" id="CHEBI:15377"/>
        <dbReference type="ChEBI" id="CHEBI:16708"/>
        <dbReference type="ChEBI" id="CHEBI:78346"/>
        <dbReference type="ChEBI" id="CHEBI:456215"/>
        <dbReference type="EC" id="3.2.2.4"/>
    </reaction>
</comment>
<evidence type="ECO:0000256" key="2">
    <source>
        <dbReference type="ARBA" id="ARBA00006763"/>
    </source>
</evidence>
<evidence type="ECO:0000313" key="5">
    <source>
        <dbReference type="Proteomes" id="UP000631694"/>
    </source>
</evidence>
<evidence type="ECO:0000256" key="3">
    <source>
        <dbReference type="RuleBase" id="RU363015"/>
    </source>
</evidence>
<dbReference type="InterPro" id="IPR005269">
    <property type="entry name" value="LOG"/>
</dbReference>
<comment type="similarity">
    <text evidence="2 3">Belongs to the LOG family.</text>
</comment>
<dbReference type="Proteomes" id="UP000631694">
    <property type="component" value="Unassembled WGS sequence"/>
</dbReference>
<proteinExistence type="inferred from homology"/>
<evidence type="ECO:0000313" key="4">
    <source>
        <dbReference type="EMBL" id="MBH0239186.1"/>
    </source>
</evidence>